<dbReference type="SMART" id="SM01298">
    <property type="entry name" value="KapB"/>
    <property type="match status" value="1"/>
</dbReference>
<evidence type="ECO:0000313" key="1">
    <source>
        <dbReference type="EMBL" id="MDY0393159.1"/>
    </source>
</evidence>
<dbReference type="Gene3D" id="2.30.30.430">
    <property type="entry name" value="Kinase associated protein B domain"/>
    <property type="match status" value="1"/>
</dbReference>
<organism evidence="1 2">
    <name type="scientific">Tigheibacillus halophilus</name>
    <dbReference type="NCBI Taxonomy" id="361280"/>
    <lineage>
        <taxon>Bacteria</taxon>
        <taxon>Bacillati</taxon>
        <taxon>Bacillota</taxon>
        <taxon>Bacilli</taxon>
        <taxon>Bacillales</taxon>
        <taxon>Bacillaceae</taxon>
        <taxon>Tigheibacillus</taxon>
    </lineage>
</organism>
<dbReference type="InterPro" id="IPR038080">
    <property type="entry name" value="KapB_sf"/>
</dbReference>
<accession>A0ABU5C3K5</accession>
<sequence>MKEFDIGETVRAHYNSGTYIGKIKEDRGERMLVEVLAVDKHPLQGDIHNYNQIEGVFFHERKALALHEKANIKKGSHPPI</sequence>
<keyword evidence="2" id="KW-1185">Reference proteome</keyword>
<name>A0ABU5C3K5_9BACI</name>
<dbReference type="SUPFAM" id="SSF141251">
    <property type="entry name" value="Kinase-associated protein B-like"/>
    <property type="match status" value="1"/>
</dbReference>
<proteinExistence type="predicted"/>
<comment type="caution">
    <text evidence="1">The sequence shown here is derived from an EMBL/GenBank/DDBJ whole genome shotgun (WGS) entry which is preliminary data.</text>
</comment>
<gene>
    <name evidence="1" type="primary">kapB</name>
    <name evidence="1" type="ORF">RWE15_00340</name>
</gene>
<dbReference type="InterPro" id="IPR014916">
    <property type="entry name" value="KapB"/>
</dbReference>
<dbReference type="Pfam" id="PF08810">
    <property type="entry name" value="KapB"/>
    <property type="match status" value="1"/>
</dbReference>
<reference evidence="1 2" key="1">
    <citation type="submission" date="2023-10" db="EMBL/GenBank/DDBJ databases">
        <title>Virgibacillus halophilus 5B73C genome.</title>
        <authorList>
            <person name="Miliotis G."/>
            <person name="Sengupta P."/>
            <person name="Hameed A."/>
            <person name="Chuvochina M."/>
            <person name="Mcdonagh F."/>
            <person name="Simpson A.C."/>
            <person name="Singh N.K."/>
            <person name="Rekha P.D."/>
            <person name="Raman K."/>
            <person name="Hugenholtz P."/>
            <person name="Venkateswaran K."/>
        </authorList>
    </citation>
    <scope>NUCLEOTIDE SEQUENCE [LARGE SCALE GENOMIC DNA]</scope>
    <source>
        <strain evidence="1 2">5B73C</strain>
    </source>
</reference>
<protein>
    <submittedName>
        <fullName evidence="1">Sporulation phosphorelay system protein KapB</fullName>
    </submittedName>
</protein>
<evidence type="ECO:0000313" key="2">
    <source>
        <dbReference type="Proteomes" id="UP001281447"/>
    </source>
</evidence>
<dbReference type="EMBL" id="JAWDIP010000003">
    <property type="protein sequence ID" value="MDY0393159.1"/>
    <property type="molecule type" value="Genomic_DNA"/>
</dbReference>
<dbReference type="Proteomes" id="UP001281447">
    <property type="component" value="Unassembled WGS sequence"/>
</dbReference>